<dbReference type="CDD" id="cd16914">
    <property type="entry name" value="EcfT"/>
    <property type="match status" value="1"/>
</dbReference>
<protein>
    <recommendedName>
        <fullName evidence="8">Cobalt transporter</fullName>
    </recommendedName>
</protein>
<keyword evidence="2 5" id="KW-0812">Transmembrane</keyword>
<proteinExistence type="predicted"/>
<reference evidence="7" key="1">
    <citation type="submission" date="2018-02" db="EMBL/GenBank/DDBJ databases">
        <authorList>
            <person name="Holder M.E."/>
            <person name="Ajami N.J."/>
            <person name="Petrosino J.F."/>
        </authorList>
    </citation>
    <scope>NUCLEOTIDE SEQUENCE [LARGE SCALE GENOMIC DNA]</scope>
    <source>
        <strain evidence="7">CCUG 47711</strain>
    </source>
</reference>
<name>A0A2S0KPL4_9FIRM</name>
<evidence type="ECO:0000256" key="5">
    <source>
        <dbReference type="SAM" id="Phobius"/>
    </source>
</evidence>
<feature type="transmembrane region" description="Helical" evidence="5">
    <location>
        <begin position="62"/>
        <end position="81"/>
    </location>
</feature>
<accession>A0A2S0KPL4</accession>
<dbReference type="GO" id="GO:0005886">
    <property type="term" value="C:plasma membrane"/>
    <property type="evidence" value="ECO:0007669"/>
    <property type="project" value="UniProtKB-ARBA"/>
</dbReference>
<gene>
    <name evidence="6" type="ORF">C5Q98_06965</name>
</gene>
<keyword evidence="3 5" id="KW-1133">Transmembrane helix</keyword>
<feature type="transmembrane region" description="Helical" evidence="5">
    <location>
        <begin position="233"/>
        <end position="250"/>
    </location>
</feature>
<keyword evidence="4 5" id="KW-0472">Membrane</keyword>
<dbReference type="InterPro" id="IPR003339">
    <property type="entry name" value="ABC/ECF_trnsptr_transmembrane"/>
</dbReference>
<dbReference type="EMBL" id="CP027226">
    <property type="protein sequence ID" value="AVM42965.1"/>
    <property type="molecule type" value="Genomic_DNA"/>
</dbReference>
<evidence type="ECO:0000256" key="2">
    <source>
        <dbReference type="ARBA" id="ARBA00022692"/>
    </source>
</evidence>
<sequence>MKQTNFEKLYPGLGLAYYVLVLSLIILVKHPIELLILYIAVAASLIYRDYLMGEYLFHKKILTYLLPFIFMIFTATINSMFRHYGFINLFRLSNGNYFTLDSIIDGAQGGFRLGLCVLWIKHLNEHISTNNLLFLFKGLFPGFALLLTLVFRFFPHYLNQARELIIVNKLSNEDKKLGIKANFTNTANVLAKLSSWALESSINTAQYMQARGLGISDNKTSYKLYKWRTNDSILLLIISVAMAGYFLMRAKGYLDFIYYPFTYVPEWQGLNFVMLILLSLVAFLPLIVDIKDY</sequence>
<organism evidence="6 7">
    <name type="scientific">Fastidiosipila sanguinis</name>
    <dbReference type="NCBI Taxonomy" id="236753"/>
    <lineage>
        <taxon>Bacteria</taxon>
        <taxon>Bacillati</taxon>
        <taxon>Bacillota</taxon>
        <taxon>Clostridia</taxon>
        <taxon>Eubacteriales</taxon>
        <taxon>Oscillospiraceae</taxon>
        <taxon>Fastidiosipila</taxon>
    </lineage>
</organism>
<evidence type="ECO:0000313" key="7">
    <source>
        <dbReference type="Proteomes" id="UP000237947"/>
    </source>
</evidence>
<keyword evidence="7" id="KW-1185">Reference proteome</keyword>
<comment type="subcellular location">
    <subcellularLocation>
        <location evidence="1">Membrane</location>
        <topology evidence="1">Multi-pass membrane protein</topology>
    </subcellularLocation>
</comment>
<feature type="transmembrane region" description="Helical" evidence="5">
    <location>
        <begin position="9"/>
        <end position="28"/>
    </location>
</feature>
<dbReference type="RefSeq" id="WP_106012913.1">
    <property type="nucleotide sequence ID" value="NZ_CP027226.1"/>
</dbReference>
<evidence type="ECO:0000256" key="3">
    <source>
        <dbReference type="ARBA" id="ARBA00022989"/>
    </source>
</evidence>
<feature type="transmembrane region" description="Helical" evidence="5">
    <location>
        <begin position="132"/>
        <end position="154"/>
    </location>
</feature>
<dbReference type="KEGG" id="fsa:C5Q98_06965"/>
<evidence type="ECO:0000256" key="1">
    <source>
        <dbReference type="ARBA" id="ARBA00004141"/>
    </source>
</evidence>
<evidence type="ECO:0000256" key="4">
    <source>
        <dbReference type="ARBA" id="ARBA00023136"/>
    </source>
</evidence>
<evidence type="ECO:0000313" key="6">
    <source>
        <dbReference type="EMBL" id="AVM42965.1"/>
    </source>
</evidence>
<feature type="transmembrane region" description="Helical" evidence="5">
    <location>
        <begin position="34"/>
        <end position="50"/>
    </location>
</feature>
<dbReference type="AlphaFoldDB" id="A0A2S0KPL4"/>
<evidence type="ECO:0008006" key="8">
    <source>
        <dbReference type="Google" id="ProtNLM"/>
    </source>
</evidence>
<dbReference type="OrthoDB" id="2039442at2"/>
<feature type="transmembrane region" description="Helical" evidence="5">
    <location>
        <begin position="270"/>
        <end position="288"/>
    </location>
</feature>
<dbReference type="Proteomes" id="UP000237947">
    <property type="component" value="Chromosome"/>
</dbReference>